<accession>A0A1D8JDM3</accession>
<keyword evidence="7" id="KW-1185">Reference proteome</keyword>
<keyword evidence="3" id="KW-0479">Metal-binding</keyword>
<dbReference type="RefSeq" id="WP_075526915.1">
    <property type="nucleotide sequence ID" value="NZ_CP017560.1"/>
</dbReference>
<dbReference type="InterPro" id="IPR012312">
    <property type="entry name" value="Hemerythrin-like"/>
</dbReference>
<proteinExistence type="predicted"/>
<dbReference type="GO" id="GO:0046872">
    <property type="term" value="F:metal ion binding"/>
    <property type="evidence" value="ECO:0007669"/>
    <property type="project" value="UniProtKB-KW"/>
</dbReference>
<keyword evidence="4" id="KW-0408">Iron</keyword>
<dbReference type="InterPro" id="IPR019903">
    <property type="entry name" value="RIC_family"/>
</dbReference>
<dbReference type="Pfam" id="PF01814">
    <property type="entry name" value="Hemerythrin"/>
    <property type="match status" value="1"/>
</dbReference>
<feature type="domain" description="Hemerythrin-like" evidence="5">
    <location>
        <begin position="85"/>
        <end position="227"/>
    </location>
</feature>
<dbReference type="NCBIfam" id="TIGR03652">
    <property type="entry name" value="FeS_repair_RIC"/>
    <property type="match status" value="1"/>
</dbReference>
<evidence type="ECO:0000313" key="6">
    <source>
        <dbReference type="EMBL" id="AOV06793.1"/>
    </source>
</evidence>
<evidence type="ECO:0000256" key="2">
    <source>
        <dbReference type="ARBA" id="ARBA00022490"/>
    </source>
</evidence>
<dbReference type="Proteomes" id="UP000185746">
    <property type="component" value="Chromosome"/>
</dbReference>
<dbReference type="Gene3D" id="1.20.120.520">
    <property type="entry name" value="nmb1532 protein domain like"/>
    <property type="match status" value="1"/>
</dbReference>
<dbReference type="KEGG" id="surl:BI350_03795"/>
<evidence type="ECO:0000256" key="1">
    <source>
        <dbReference type="ARBA" id="ARBA00004496"/>
    </source>
</evidence>
<protein>
    <submittedName>
        <fullName evidence="6">Iron-sulfur cluster repair di-iron protein</fullName>
    </submittedName>
</protein>
<sequence length="232" mass="27027">MTQITLDTHVSDIVTQLPQSTDLFRKLRIDFCCGGKIALKEAAEARNLGPEEVLNQVKALESKRERRESMHPASFGDRTLVSYIQEKYHDELREELPAIAPYVTRVARVHGDSNPHLLRIEEIYRELRDELLAHTEDEDKNVFPIILDFLKNPTTELKEQIKPHVLELEEEHENAGRLLNELREITNDFTPPADACGTYRTVYARLEQLEKDTFDHVHLENNVLFDRVREYL</sequence>
<evidence type="ECO:0000313" key="7">
    <source>
        <dbReference type="Proteomes" id="UP000185746"/>
    </source>
</evidence>
<dbReference type="EMBL" id="CP017560">
    <property type="protein sequence ID" value="AOV06793.1"/>
    <property type="molecule type" value="Genomic_DNA"/>
</dbReference>
<name>A0A1D8JDM3_9BACL</name>
<dbReference type="PANTHER" id="PTHR36438">
    <property type="entry name" value="IRON-SULFUR CLUSTER REPAIR PROTEIN YTFE"/>
    <property type="match status" value="1"/>
</dbReference>
<evidence type="ECO:0000259" key="5">
    <source>
        <dbReference type="Pfam" id="PF01814"/>
    </source>
</evidence>
<dbReference type="PANTHER" id="PTHR36438:SF1">
    <property type="entry name" value="IRON-SULFUR CLUSTER REPAIR PROTEIN YTFE"/>
    <property type="match status" value="1"/>
</dbReference>
<dbReference type="Pfam" id="PF04405">
    <property type="entry name" value="ScdA_N"/>
    <property type="match status" value="1"/>
</dbReference>
<keyword evidence="2" id="KW-0963">Cytoplasm</keyword>
<organism evidence="6 7">
    <name type="scientific">Sporosarcina ureilytica</name>
    <dbReference type="NCBI Taxonomy" id="298596"/>
    <lineage>
        <taxon>Bacteria</taxon>
        <taxon>Bacillati</taxon>
        <taxon>Bacillota</taxon>
        <taxon>Bacilli</taxon>
        <taxon>Bacillales</taxon>
        <taxon>Caryophanaceae</taxon>
        <taxon>Sporosarcina</taxon>
    </lineage>
</organism>
<comment type="subcellular location">
    <subcellularLocation>
        <location evidence="1">Cytoplasm</location>
    </subcellularLocation>
</comment>
<evidence type="ECO:0000256" key="4">
    <source>
        <dbReference type="ARBA" id="ARBA00023004"/>
    </source>
</evidence>
<evidence type="ECO:0000256" key="3">
    <source>
        <dbReference type="ARBA" id="ARBA00022723"/>
    </source>
</evidence>
<dbReference type="AlphaFoldDB" id="A0A1D8JDM3"/>
<gene>
    <name evidence="6" type="ORF">BI350_03795</name>
</gene>
<reference evidence="6 7" key="1">
    <citation type="submission" date="2016-09" db="EMBL/GenBank/DDBJ databases">
        <title>Complete genome sequence of the Lysinibacillus sphaericus LMG 22257, a specie of Bacillus with ureolytic activity that can effectively biodeposit calcium carbonate.</title>
        <authorList>
            <person name="Yan W."/>
        </authorList>
    </citation>
    <scope>NUCLEOTIDE SEQUENCE [LARGE SCALE GENOMIC DNA]</scope>
    <source>
        <strain evidence="6 7">LMG 22257</strain>
    </source>
</reference>
<dbReference type="GO" id="GO:0005737">
    <property type="term" value="C:cytoplasm"/>
    <property type="evidence" value="ECO:0007669"/>
    <property type="project" value="UniProtKB-SubCell"/>
</dbReference>